<feature type="active site" evidence="10">
    <location>
        <position position="442"/>
    </location>
</feature>
<evidence type="ECO:0000259" key="14">
    <source>
        <dbReference type="PROSITE" id="PS51864"/>
    </source>
</evidence>
<comment type="function">
    <text evidence="1">Metalloprotease.</text>
</comment>
<comment type="caution">
    <text evidence="15">The sequence shown here is derived from an EMBL/GenBank/DDBJ whole genome shotgun (WGS) entry which is preliminary data.</text>
</comment>
<feature type="compositionally biased region" description="Basic residues" evidence="12">
    <location>
        <begin position="197"/>
        <end position="206"/>
    </location>
</feature>
<dbReference type="InterPro" id="IPR034035">
    <property type="entry name" value="Astacin-like_dom"/>
</dbReference>
<dbReference type="GO" id="GO:0008270">
    <property type="term" value="F:zinc ion binding"/>
    <property type="evidence" value="ECO:0007669"/>
    <property type="project" value="UniProtKB-UniRule"/>
</dbReference>
<keyword evidence="4 10" id="KW-0378">Hydrolase</keyword>
<keyword evidence="6 10" id="KW-0482">Metalloprotease</keyword>
<feature type="region of interest" description="Disordered" evidence="12">
    <location>
        <begin position="191"/>
        <end position="216"/>
    </location>
</feature>
<evidence type="ECO:0000256" key="7">
    <source>
        <dbReference type="ARBA" id="ARBA00023145"/>
    </source>
</evidence>
<evidence type="ECO:0000313" key="16">
    <source>
        <dbReference type="Proteomes" id="UP001177023"/>
    </source>
</evidence>
<evidence type="ECO:0000256" key="1">
    <source>
        <dbReference type="ARBA" id="ARBA00002657"/>
    </source>
</evidence>
<feature type="non-terminal residue" evidence="15">
    <location>
        <position position="587"/>
    </location>
</feature>
<dbReference type="Pfam" id="PF01400">
    <property type="entry name" value="Astacin"/>
    <property type="match status" value="1"/>
</dbReference>
<evidence type="ECO:0000256" key="4">
    <source>
        <dbReference type="ARBA" id="ARBA00022801"/>
    </source>
</evidence>
<dbReference type="InterPro" id="IPR003582">
    <property type="entry name" value="ShKT_dom"/>
</dbReference>
<dbReference type="Gene3D" id="3.40.390.10">
    <property type="entry name" value="Collagenase (Catalytic Domain)"/>
    <property type="match status" value="1"/>
</dbReference>
<evidence type="ECO:0000256" key="2">
    <source>
        <dbReference type="ARBA" id="ARBA00022670"/>
    </source>
</evidence>
<evidence type="ECO:0000256" key="5">
    <source>
        <dbReference type="ARBA" id="ARBA00022833"/>
    </source>
</evidence>
<feature type="non-terminal residue" evidence="15">
    <location>
        <position position="1"/>
    </location>
</feature>
<dbReference type="CDD" id="cd04280">
    <property type="entry name" value="ZnMc_astacin_like"/>
    <property type="match status" value="1"/>
</dbReference>
<proteinExistence type="predicted"/>
<evidence type="ECO:0000259" key="13">
    <source>
        <dbReference type="PROSITE" id="PS51670"/>
    </source>
</evidence>
<evidence type="ECO:0000256" key="9">
    <source>
        <dbReference type="PROSITE-ProRule" id="PRU01005"/>
    </source>
</evidence>
<gene>
    <name evidence="15" type="ORF">MSPICULIGERA_LOCUS6171</name>
</gene>
<feature type="signal peptide" evidence="11">
    <location>
        <begin position="1"/>
        <end position="20"/>
    </location>
</feature>
<dbReference type="PANTHER" id="PTHR10127">
    <property type="entry name" value="DISCOIDIN, CUB, EGF, LAMININ , AND ZINC METALLOPROTEASE DOMAIN CONTAINING"/>
    <property type="match status" value="1"/>
</dbReference>
<dbReference type="InterPro" id="IPR006026">
    <property type="entry name" value="Peptidase_Metallo"/>
</dbReference>
<feature type="domain" description="Peptidase M12A" evidence="14">
    <location>
        <begin position="345"/>
        <end position="547"/>
    </location>
</feature>
<evidence type="ECO:0000256" key="6">
    <source>
        <dbReference type="ARBA" id="ARBA00023049"/>
    </source>
</evidence>
<dbReference type="AlphaFoldDB" id="A0AA36CF35"/>
<dbReference type="PIRSF" id="PIRSF038055">
    <property type="entry name" value="Nas9/Nas10/Nas11"/>
    <property type="match status" value="1"/>
</dbReference>
<feature type="binding site" evidence="10">
    <location>
        <position position="441"/>
    </location>
    <ligand>
        <name>Zn(2+)</name>
        <dbReference type="ChEBI" id="CHEBI:29105"/>
        <note>catalytic</note>
    </ligand>
</feature>
<accession>A0AA36CF35</accession>
<dbReference type="PROSITE" id="PS51864">
    <property type="entry name" value="ASTACIN"/>
    <property type="match status" value="1"/>
</dbReference>
<dbReference type="InterPro" id="IPR017368">
    <property type="entry name" value="Peptidase_M12A_astacin-9/10/11"/>
</dbReference>
<dbReference type="PRINTS" id="PR00480">
    <property type="entry name" value="ASTACIN"/>
</dbReference>
<dbReference type="InterPro" id="IPR024079">
    <property type="entry name" value="MetalloPept_cat_dom_sf"/>
</dbReference>
<dbReference type="EC" id="3.4.24.-" evidence="11"/>
<feature type="region of interest" description="Disordered" evidence="12">
    <location>
        <begin position="21"/>
        <end position="44"/>
    </location>
</feature>
<reference evidence="15" key="1">
    <citation type="submission" date="2023-06" db="EMBL/GenBank/DDBJ databases">
        <authorList>
            <person name="Delattre M."/>
        </authorList>
    </citation>
    <scope>NUCLEOTIDE SEQUENCE</scope>
    <source>
        <strain evidence="15">AF72</strain>
    </source>
</reference>
<feature type="binding site" evidence="10">
    <location>
        <position position="451"/>
    </location>
    <ligand>
        <name>Zn(2+)</name>
        <dbReference type="ChEBI" id="CHEBI:29105"/>
        <note>catalytic</note>
    </ligand>
</feature>
<comment type="caution">
    <text evidence="9">Lacks conserved residue(s) required for the propagation of feature annotation.</text>
</comment>
<comment type="cofactor">
    <cofactor evidence="10 11">
        <name>Zn(2+)</name>
        <dbReference type="ChEBI" id="CHEBI:29105"/>
    </cofactor>
    <text evidence="10 11">Binds 1 zinc ion per subunit.</text>
</comment>
<evidence type="ECO:0000256" key="11">
    <source>
        <dbReference type="RuleBase" id="RU361183"/>
    </source>
</evidence>
<sequence length="587" mass="66240">SRAMWLYLLILVATLAAVAAQPKPPPRRPAAKGGVKKPANQGNGANPALVLLLRDLRKFRAAGGHPQAQAWKNHAVKFCQFFPGHPKCSGGKTPPFGAVGAMMQVTQKRVMLQRQQFHKKQQRARMQRRKLKRIPKLQKRKDPLANSPKDLADKIPEDARHWGRMKAEQRQKVKQLCGKINCKAWEKHKANRDRLKGQMKKFRKQVGKTEDKDDDDDDALELELQRTRQLKKALLEKAELAADVEPADDGIFDSDLLLTTEQSEFLLNELDKGGEEEEEPLPPGFEATESPEATTPDPDYDSSLAGEDSDDYHVEADDPDAVAAEKPADPVLSRRARAALFFEEQFVRKWDINQPIQYTFHESLEEIDKNTVRQALQTISTNVPCLRFQYIQRPVTNGYFLYYMKTDMPGFCGLSRIGKVTGGNPIYLSFTCNGNVGVTIHETMHSLGVDHQHIRMDRDKWIKVDWSNVNPQMYDALAVSDAKTFTSYGVAYDYASVMHYNAYTAAIDYNKPTLNPLVNPAQNIRVMGQRDAMTQRDVEILRKMYCKAASCVDTNIYCGAWALSSLCTASGNSGWMQQNCRKSCNLC</sequence>
<evidence type="ECO:0000256" key="10">
    <source>
        <dbReference type="PROSITE-ProRule" id="PRU01211"/>
    </source>
</evidence>
<evidence type="ECO:0000256" key="8">
    <source>
        <dbReference type="ARBA" id="ARBA00023157"/>
    </source>
</evidence>
<keyword evidence="2 10" id="KW-0645">Protease</keyword>
<keyword evidence="7" id="KW-0865">Zymogen</keyword>
<organism evidence="15 16">
    <name type="scientific">Mesorhabditis spiculigera</name>
    <dbReference type="NCBI Taxonomy" id="96644"/>
    <lineage>
        <taxon>Eukaryota</taxon>
        <taxon>Metazoa</taxon>
        <taxon>Ecdysozoa</taxon>
        <taxon>Nematoda</taxon>
        <taxon>Chromadorea</taxon>
        <taxon>Rhabditida</taxon>
        <taxon>Rhabditina</taxon>
        <taxon>Rhabditomorpha</taxon>
        <taxon>Rhabditoidea</taxon>
        <taxon>Rhabditidae</taxon>
        <taxon>Mesorhabditinae</taxon>
        <taxon>Mesorhabditis</taxon>
    </lineage>
</organism>
<feature type="chain" id="PRO_5041490466" description="Metalloendopeptidase" evidence="11">
    <location>
        <begin position="21"/>
        <end position="587"/>
    </location>
</feature>
<dbReference type="SMART" id="SM00235">
    <property type="entry name" value="ZnMc"/>
    <property type="match status" value="1"/>
</dbReference>
<feature type="domain" description="ShKT" evidence="13">
    <location>
        <begin position="551"/>
        <end position="587"/>
    </location>
</feature>
<name>A0AA36CF35_9BILA</name>
<evidence type="ECO:0000313" key="15">
    <source>
        <dbReference type="EMBL" id="CAJ0567627.1"/>
    </source>
</evidence>
<dbReference type="Pfam" id="PF01549">
    <property type="entry name" value="ShK"/>
    <property type="match status" value="1"/>
</dbReference>
<protein>
    <recommendedName>
        <fullName evidence="11">Metalloendopeptidase</fullName>
        <ecNumber evidence="11">3.4.24.-</ecNumber>
    </recommendedName>
</protein>
<dbReference type="SMART" id="SM00254">
    <property type="entry name" value="ShKT"/>
    <property type="match status" value="1"/>
</dbReference>
<keyword evidence="11" id="KW-0732">Signal</keyword>
<keyword evidence="3 10" id="KW-0479">Metal-binding</keyword>
<keyword evidence="5 10" id="KW-0862">Zinc</keyword>
<feature type="region of interest" description="Disordered" evidence="12">
    <location>
        <begin position="272"/>
        <end position="327"/>
    </location>
</feature>
<evidence type="ECO:0000256" key="12">
    <source>
        <dbReference type="SAM" id="MobiDB-lite"/>
    </source>
</evidence>
<dbReference type="GO" id="GO:0006508">
    <property type="term" value="P:proteolysis"/>
    <property type="evidence" value="ECO:0007669"/>
    <property type="project" value="UniProtKB-KW"/>
</dbReference>
<keyword evidence="16" id="KW-1185">Reference proteome</keyword>
<dbReference type="InterPro" id="IPR001506">
    <property type="entry name" value="Peptidase_M12A"/>
</dbReference>
<evidence type="ECO:0000256" key="3">
    <source>
        <dbReference type="ARBA" id="ARBA00022723"/>
    </source>
</evidence>
<dbReference type="EMBL" id="CATQJA010001524">
    <property type="protein sequence ID" value="CAJ0567627.1"/>
    <property type="molecule type" value="Genomic_DNA"/>
</dbReference>
<dbReference type="SUPFAM" id="SSF55486">
    <property type="entry name" value="Metalloproteases ('zincins'), catalytic domain"/>
    <property type="match status" value="1"/>
</dbReference>
<feature type="binding site" evidence="10">
    <location>
        <position position="445"/>
    </location>
    <ligand>
        <name>Zn(2+)</name>
        <dbReference type="ChEBI" id="CHEBI:29105"/>
        <note>catalytic</note>
    </ligand>
</feature>
<dbReference type="PANTHER" id="PTHR10127:SF802">
    <property type="entry name" value="ZINC METALLOPROTEINASE NAS-10"/>
    <property type="match status" value="1"/>
</dbReference>
<dbReference type="Proteomes" id="UP001177023">
    <property type="component" value="Unassembled WGS sequence"/>
</dbReference>
<dbReference type="Gene3D" id="1.10.10.1940">
    <property type="match status" value="1"/>
</dbReference>
<dbReference type="PROSITE" id="PS51670">
    <property type="entry name" value="SHKT"/>
    <property type="match status" value="1"/>
</dbReference>
<keyword evidence="8" id="KW-1015">Disulfide bond</keyword>
<dbReference type="GO" id="GO:0004222">
    <property type="term" value="F:metalloendopeptidase activity"/>
    <property type="evidence" value="ECO:0007669"/>
    <property type="project" value="UniProtKB-UniRule"/>
</dbReference>